<evidence type="ECO:0000256" key="4">
    <source>
        <dbReference type="ARBA" id="ARBA00022679"/>
    </source>
</evidence>
<dbReference type="InterPro" id="IPR020807">
    <property type="entry name" value="PKS_DH"/>
</dbReference>
<dbReference type="InterPro" id="IPR014043">
    <property type="entry name" value="Acyl_transferase_dom"/>
</dbReference>
<dbReference type="Gene3D" id="3.40.47.10">
    <property type="match status" value="1"/>
</dbReference>
<dbReference type="EMBL" id="LJZO01000021">
    <property type="protein sequence ID" value="ROV96133.1"/>
    <property type="molecule type" value="Genomic_DNA"/>
</dbReference>
<dbReference type="Gene3D" id="3.40.366.10">
    <property type="entry name" value="Malonyl-Coenzyme A Acyl Carrier Protein, domain 2"/>
    <property type="match status" value="1"/>
</dbReference>
<evidence type="ECO:0000313" key="14">
    <source>
        <dbReference type="Proteomes" id="UP000284375"/>
    </source>
</evidence>
<dbReference type="Pfam" id="PF02801">
    <property type="entry name" value="Ketoacyl-synt_C"/>
    <property type="match status" value="1"/>
</dbReference>
<dbReference type="GO" id="GO:0032259">
    <property type="term" value="P:methylation"/>
    <property type="evidence" value="ECO:0007669"/>
    <property type="project" value="UniProtKB-KW"/>
</dbReference>
<dbReference type="InterPro" id="IPR029063">
    <property type="entry name" value="SAM-dependent_MTases_sf"/>
</dbReference>
<keyword evidence="4" id="KW-0808">Transferase</keyword>
<dbReference type="Pfam" id="PF08659">
    <property type="entry name" value="KR"/>
    <property type="match status" value="1"/>
</dbReference>
<feature type="region of interest" description="N-terminal hotdog fold" evidence="8">
    <location>
        <begin position="948"/>
        <end position="1082"/>
    </location>
</feature>
<feature type="domain" description="Ketosynthase family 3 (KS3)" evidence="11">
    <location>
        <begin position="8"/>
        <end position="444"/>
    </location>
</feature>
<dbReference type="InterPro" id="IPR036736">
    <property type="entry name" value="ACP-like_sf"/>
</dbReference>
<dbReference type="Pfam" id="PF00550">
    <property type="entry name" value="PP-binding"/>
    <property type="match status" value="1"/>
</dbReference>
<dbReference type="InterPro" id="IPR016039">
    <property type="entry name" value="Thiolase-like"/>
</dbReference>
<keyword evidence="6" id="KW-0560">Oxidoreductase</keyword>
<dbReference type="STRING" id="252740.A0A423VYM2"/>
<dbReference type="CDD" id="cd02440">
    <property type="entry name" value="AdoMet_MTases"/>
    <property type="match status" value="1"/>
</dbReference>
<dbReference type="InterPro" id="IPR057326">
    <property type="entry name" value="KR_dom"/>
</dbReference>
<evidence type="ECO:0000256" key="5">
    <source>
        <dbReference type="ARBA" id="ARBA00022737"/>
    </source>
</evidence>
<dbReference type="InterPro" id="IPR018201">
    <property type="entry name" value="Ketoacyl_synth_AS"/>
</dbReference>
<protein>
    <submittedName>
        <fullName evidence="13">Uncharacterized protein</fullName>
    </submittedName>
</protein>
<dbReference type="InterPro" id="IPR009081">
    <property type="entry name" value="PP-bd_ACP"/>
</dbReference>
<dbReference type="FunFam" id="3.40.47.10:FF:000019">
    <property type="entry name" value="Polyketide synthase type I"/>
    <property type="match status" value="1"/>
</dbReference>
<keyword evidence="5" id="KW-0677">Repeat</keyword>
<dbReference type="Gene3D" id="3.40.50.720">
    <property type="entry name" value="NAD(P)-binding Rossmann-like Domain"/>
    <property type="match status" value="2"/>
</dbReference>
<organism evidence="13 14">
    <name type="scientific">Cytospora chrysosperma</name>
    <name type="common">Cytospora canker fungus</name>
    <name type="synonym">Sphaeria chrysosperma</name>
    <dbReference type="NCBI Taxonomy" id="252740"/>
    <lineage>
        <taxon>Eukaryota</taxon>
        <taxon>Fungi</taxon>
        <taxon>Dikarya</taxon>
        <taxon>Ascomycota</taxon>
        <taxon>Pezizomycotina</taxon>
        <taxon>Sordariomycetes</taxon>
        <taxon>Sordariomycetidae</taxon>
        <taxon>Diaporthales</taxon>
        <taxon>Cytosporaceae</taxon>
        <taxon>Cytospora</taxon>
    </lineage>
</organism>
<dbReference type="Gene3D" id="3.40.50.150">
    <property type="entry name" value="Vaccinia Virus protein VP39"/>
    <property type="match status" value="1"/>
</dbReference>
<feature type="region of interest" description="Disordered" evidence="9">
    <location>
        <begin position="2530"/>
        <end position="2578"/>
    </location>
</feature>
<dbReference type="SMART" id="SM00826">
    <property type="entry name" value="PKS_DH"/>
    <property type="match status" value="1"/>
</dbReference>
<dbReference type="Proteomes" id="UP000284375">
    <property type="component" value="Unassembled WGS sequence"/>
</dbReference>
<dbReference type="InterPro" id="IPR020806">
    <property type="entry name" value="PKS_PP-bd"/>
</dbReference>
<dbReference type="Pfam" id="PF21089">
    <property type="entry name" value="PKS_DH_N"/>
    <property type="match status" value="1"/>
</dbReference>
<dbReference type="InterPro" id="IPR050091">
    <property type="entry name" value="PKS_NRPS_Biosynth_Enz"/>
</dbReference>
<proteinExistence type="predicted"/>
<dbReference type="SUPFAM" id="SSF55048">
    <property type="entry name" value="Probable ACP-binding domain of malonyl-CoA ACP transacylase"/>
    <property type="match status" value="1"/>
</dbReference>
<evidence type="ECO:0000256" key="2">
    <source>
        <dbReference type="ARBA" id="ARBA00022553"/>
    </source>
</evidence>
<comment type="caution">
    <text evidence="13">The sequence shown here is derived from an EMBL/GenBank/DDBJ whole genome shotgun (WGS) entry which is preliminary data.</text>
</comment>
<dbReference type="Gene3D" id="3.10.129.110">
    <property type="entry name" value="Polyketide synthase dehydratase"/>
    <property type="match status" value="1"/>
</dbReference>
<dbReference type="InterPro" id="IPR020841">
    <property type="entry name" value="PKS_Beta-ketoAc_synthase_dom"/>
</dbReference>
<dbReference type="SMART" id="SM00823">
    <property type="entry name" value="PKS_PP"/>
    <property type="match status" value="1"/>
</dbReference>
<dbReference type="Pfam" id="PF08242">
    <property type="entry name" value="Methyltransf_12"/>
    <property type="match status" value="1"/>
</dbReference>
<dbReference type="GO" id="GO:0004315">
    <property type="term" value="F:3-oxoacyl-[acyl-carrier-protein] synthase activity"/>
    <property type="evidence" value="ECO:0007669"/>
    <property type="project" value="InterPro"/>
</dbReference>
<dbReference type="InterPro" id="IPR023213">
    <property type="entry name" value="CAT-like_dom_sf"/>
</dbReference>
<dbReference type="PANTHER" id="PTHR43775:SF20">
    <property type="entry name" value="HYBRID PKS-NRPS SYNTHETASE APDA"/>
    <property type="match status" value="1"/>
</dbReference>
<gene>
    <name evidence="13" type="ORF">VSDG_05093</name>
</gene>
<dbReference type="PROSITE" id="PS00606">
    <property type="entry name" value="KS3_1"/>
    <property type="match status" value="1"/>
</dbReference>
<evidence type="ECO:0000256" key="6">
    <source>
        <dbReference type="ARBA" id="ARBA00023002"/>
    </source>
</evidence>
<dbReference type="InterPro" id="IPR014031">
    <property type="entry name" value="Ketoacyl_synth_C"/>
</dbReference>
<evidence type="ECO:0000313" key="13">
    <source>
        <dbReference type="EMBL" id="ROV96133.1"/>
    </source>
</evidence>
<dbReference type="SUPFAM" id="SSF52777">
    <property type="entry name" value="CoA-dependent acyltransferases"/>
    <property type="match status" value="2"/>
</dbReference>
<dbReference type="Pfam" id="PF16197">
    <property type="entry name" value="KAsynt_C_assoc"/>
    <property type="match status" value="1"/>
</dbReference>
<dbReference type="InterPro" id="IPR001227">
    <property type="entry name" value="Ac_transferase_dom_sf"/>
</dbReference>
<evidence type="ECO:0000256" key="7">
    <source>
        <dbReference type="ARBA" id="ARBA00023268"/>
    </source>
</evidence>
<dbReference type="InterPro" id="IPR013217">
    <property type="entry name" value="Methyltransf_12"/>
</dbReference>
<evidence type="ECO:0000256" key="8">
    <source>
        <dbReference type="PROSITE-ProRule" id="PRU01363"/>
    </source>
</evidence>
<accession>A0A423VYM2</accession>
<dbReference type="InterPro" id="IPR042104">
    <property type="entry name" value="PKS_dehydratase_sf"/>
</dbReference>
<dbReference type="PROSITE" id="PS52019">
    <property type="entry name" value="PKS_MFAS_DH"/>
    <property type="match status" value="1"/>
</dbReference>
<evidence type="ECO:0000256" key="3">
    <source>
        <dbReference type="ARBA" id="ARBA00022603"/>
    </source>
</evidence>
<evidence type="ECO:0000256" key="9">
    <source>
        <dbReference type="SAM" id="MobiDB-lite"/>
    </source>
</evidence>
<keyword evidence="14" id="KW-1185">Reference proteome</keyword>
<dbReference type="GO" id="GO:0009403">
    <property type="term" value="P:toxin biosynthetic process"/>
    <property type="evidence" value="ECO:0007669"/>
    <property type="project" value="UniProtKB-ARBA"/>
</dbReference>
<dbReference type="GO" id="GO:0006633">
    <property type="term" value="P:fatty acid biosynthetic process"/>
    <property type="evidence" value="ECO:0007669"/>
    <property type="project" value="InterPro"/>
</dbReference>
<dbReference type="CDD" id="cd00833">
    <property type="entry name" value="PKS"/>
    <property type="match status" value="1"/>
</dbReference>
<dbReference type="InterPro" id="IPR049552">
    <property type="entry name" value="PKS_DH_N"/>
</dbReference>
<keyword evidence="1" id="KW-0596">Phosphopantetheine</keyword>
<evidence type="ECO:0000259" key="10">
    <source>
        <dbReference type="PROSITE" id="PS50075"/>
    </source>
</evidence>
<dbReference type="SUPFAM" id="SSF51735">
    <property type="entry name" value="NAD(P)-binding Rossmann-fold domains"/>
    <property type="match status" value="2"/>
</dbReference>
<feature type="domain" description="Carrier" evidence="10">
    <location>
        <begin position="2450"/>
        <end position="2525"/>
    </location>
</feature>
<keyword evidence="7" id="KW-0511">Multifunctional enzyme</keyword>
<dbReference type="SUPFAM" id="SSF53901">
    <property type="entry name" value="Thiolase-like"/>
    <property type="match status" value="1"/>
</dbReference>
<dbReference type="SMART" id="SM00822">
    <property type="entry name" value="PKS_KR"/>
    <property type="match status" value="1"/>
</dbReference>
<dbReference type="PROSITE" id="PS50075">
    <property type="entry name" value="CARRIER"/>
    <property type="match status" value="1"/>
</dbReference>
<dbReference type="InterPro" id="IPR013968">
    <property type="entry name" value="PKS_KR"/>
</dbReference>
<keyword evidence="3" id="KW-0489">Methyltransferase</keyword>
<dbReference type="InterPro" id="IPR036291">
    <property type="entry name" value="NAD(P)-bd_dom_sf"/>
</dbReference>
<dbReference type="InterPro" id="IPR049900">
    <property type="entry name" value="PKS_mFAS_DH"/>
</dbReference>
<dbReference type="InterPro" id="IPR049551">
    <property type="entry name" value="PKS_DH_C"/>
</dbReference>
<dbReference type="Gene3D" id="3.30.559.10">
    <property type="entry name" value="Chloramphenicol acetyltransferase-like domain"/>
    <property type="match status" value="1"/>
</dbReference>
<dbReference type="InterPro" id="IPR014030">
    <property type="entry name" value="Ketoacyl_synth_N"/>
</dbReference>
<evidence type="ECO:0000259" key="11">
    <source>
        <dbReference type="PROSITE" id="PS52004"/>
    </source>
</evidence>
<dbReference type="CDD" id="cd19532">
    <property type="entry name" value="C_PKS-NRPS"/>
    <property type="match status" value="1"/>
</dbReference>
<dbReference type="InterPro" id="IPR001242">
    <property type="entry name" value="Condensation_dom"/>
</dbReference>
<reference evidence="13 14" key="1">
    <citation type="submission" date="2015-09" db="EMBL/GenBank/DDBJ databases">
        <title>Host preference determinants of Valsa canker pathogens revealed by comparative genomics.</title>
        <authorList>
            <person name="Yin Z."/>
            <person name="Huang L."/>
        </authorList>
    </citation>
    <scope>NUCLEOTIDE SEQUENCE [LARGE SCALE GENOMIC DNA]</scope>
    <source>
        <strain evidence="13 14">YSFL</strain>
    </source>
</reference>
<dbReference type="Pfam" id="PF00109">
    <property type="entry name" value="ketoacyl-synt"/>
    <property type="match status" value="1"/>
</dbReference>
<dbReference type="PROSITE" id="PS52004">
    <property type="entry name" value="KS3_2"/>
    <property type="match status" value="1"/>
</dbReference>
<feature type="domain" description="PKS/mFAS DH" evidence="12">
    <location>
        <begin position="948"/>
        <end position="1255"/>
    </location>
</feature>
<dbReference type="InterPro" id="IPR032821">
    <property type="entry name" value="PKS_assoc"/>
</dbReference>
<dbReference type="SUPFAM" id="SSF47336">
    <property type="entry name" value="ACP-like"/>
    <property type="match status" value="1"/>
</dbReference>
<dbReference type="SUPFAM" id="SSF53335">
    <property type="entry name" value="S-adenosyl-L-methionine-dependent methyltransferases"/>
    <property type="match status" value="1"/>
</dbReference>
<feature type="active site" description="Proton acceptor; for dehydratase activity" evidence="8">
    <location>
        <position position="978"/>
    </location>
</feature>
<dbReference type="GO" id="GO:0004312">
    <property type="term" value="F:fatty acid synthase activity"/>
    <property type="evidence" value="ECO:0007669"/>
    <property type="project" value="TreeGrafter"/>
</dbReference>
<feature type="active site" description="Proton donor; for dehydratase activity" evidence="8">
    <location>
        <position position="1163"/>
    </location>
</feature>
<sequence>MAQSNYPNEPVVIVGSGCRFPGAANTPSKLWDLLKEPRDVQSKIPKERFDADTFYHPDGTHHGRTNAPYAYFLKEDLHAFDAPFFNIQAGEAESMDPQQRLLMETVYEAVSNAGMRMQDLQGSSTAVYVGMMTHDYETTSTRDLESIPTYSATGVAVSIASNRISYFFDWHGPSMTIDTACSSSLAAVHLAVQQLRSGQSTMAVAAGANLILGPMTFVLESKLNMLSPTGRSRMWDADANGYARGEAVCSVVLKTLSQALKDGDKIECVIRETGINQDGRTTGITMPNHAAQEALIRATYARAGLDISNPQERCQFFEAHGTGTPAGDPQEANAIASAFFGQEDGSHVGEDPLFVGSIKTVVGHTEGTAGIAGLLKASLAVQHGVIPPNLLFNKLSPRVAPFYTHLKITTEAIPWPTVAPGQPRRVSVNSFGFGGTNAHAIVEEYLGPDQSAPSTEPTPEADKSCLPIVLSAKSKKSMQSTVESMIQFLDTQQFSLQDLACTLLKERSVLPFRRAIVGNNKETLRLSLQAALEDDNIWTDFSTEARGKPRVLGIFTGQGAQWPGMLKKLLVGVPYTAHIIEELDEALRTLPEKYRPSWTLYEQLLLESEASNVRHASFSQPLCCAVQIVLVRLLSAAGIQFTAIVGHSSGEIACAFAAGFISATQAIRIAYLRGIVSAQYASSPSGQGGAMLAAGMSYDDAKELCEIEAFEGRVCVAASNSPDSVTISGDIDAIQHVQGVLEDESTFARLLKVDKAYHSHHMIPCAAPYVQLLEECGCAVADIKQAKTGVVWYSSVHETNKEMTSEDVTAAYWKDNLVSPVLFSQAVQRAAVTCRGLQVGVEVGCHPALKGPCLATVKDALDGTELPYTGCLERGGDDMDAFARALGYLWERFGLQSIDAAGFVEEVSPQRPFQSLAKRLPSYPWDLSRRYWTESRSTREHLRGQHPHLLLGKLSSTASTYQWSNFVRPRDLEWLDGHALQGQTVFPAAGYIVMAMEAAMRVASDQGYEVELLEILDMDIDKAVVFEDENSLVELNLSATVTSEPGEHGIITLKFSIDSCLAKESELSASAKGEIIITLADKSSPSDKLILPAPEEEHPQMNRVNIKSFYKELDLMGYDYSKDFRRLQTMRRADGKATGTFTFLKLQDTLRSQPLLMHPAPLDIAFQTVIGAYSSPGDRRLRSLYVPTHIGKISLVPSLCLSAAESGAEELAFNTTNTYDKGDFLSGDITVFDPEKTFFQVENIVFKPFSPPTASTDHRIFAKWFWNPLDQDKLLDNPAHWATEEDKKVIPIIERIVYFYMKSFLHKVTSADYENAAPHIKRQIDWFKHIQNEAHSGCDLWYDASWESDTYDEIQEMCKSNSYHPHVRLVQRVGENLFSVACQSQSPFDLMDHDGLLTEFYTNKLSFGPALYYAQDLVSQIAHRFQSMDILEIGAGTGGATKHILSTPQLGFNSYTYTDISTDFFEQARGKFAEFDAEGRMQFEPLDIRRSPAEQGFKEHSYDLIIASNVLHATPKLEETMAHARSLLKPGGQMVILEITHREHSRLGFIFGLFADWWAGVEDDRVLEPFVSYDRWDTILKRVGFSGIESRTLDRDANLFPTSVFSTYATDPRIDALYHPLSTPLKTSYPPLVVVGGRSPETQRIIQELTATLPHRCVQSVARLEELASADLQPKSTFVVLSEIDEEIFGHLNEEKFEAVKYLLFLAGNMLWLTESAWIDHPHQASTIGMLRSIAREQPDRGLTFIDVDSAKNLDTKFLIEQVLRLEDRDDDFTASSTWTDEPEVYWCKGRAWIPRLKHDMARNDRMNSSRRPVLGNFDPAQTPIALKQTRPSSYYLEAAETFPALSDTQKVESTTIRVRYALSKAIRVSQLGYFHIVQGSTLDGTSVVAFAEQNASRVQVPKRLVFAVPSSMADKNPSELLMSVTATLISETIFHRAEDFGSMASVLVFEPPSFCVNILLEEAKRRDVQVYFATTSPSSKRSSPVPDRWVSLHGKDTDSRLKQLLPANLTAFFDMSLNQTAVGAGHRLANVLPPSCFRFDCEHIFRSTASSSKGLQHEAGIVEQWITAAAGRIIGEDAFDILPAGQLSGSADARLGLSTLVDWKVENLLSARLRPVDSAKLFVDDKTYLLVGLTGDLGRSLARWMILHGAKYVVLTSRNPRVDPRWIAHVEALGGKITVLPMPPFDTSFLHSDTKVFFRDIANEESVDAGLVKLKDLMLPPTAGIAFGPLVLQDVMLKNMDLQSMSMVLEPKVRGAQILHERFSDPASSDPLDFFVMFSSIVAVMGNPGQANYSAANAYLQALAQQRLTKGLAGSTIDIGAVYGVGFVTRAELEEDFNAIRFMFDSVEEHELHTLFAEAVVSGRQALTRFQNGEKHEKTVIDMADVELTTGIPALDPALKDRITFFNDARVGNFKIPEQRRDTAASGAGAKGSVKEQLQHATTLGQVRQIVIDNLSAKLRVTLQIAEGETLHPDVPLIDQGVDSLGAVTVGSWFSRQLLLDLPLLKVLGGASVSDLADDAAARLPPSAIPLVNQGEEAGTESPEDTTSDTTANDTPAETALTGSVETFSDEDESTDYEPVVVRHEKMSLAQEYSWKVQQEVEDPTIFNNTIGMFMKGAIDLGRFSRALKTVMRRHEMFRTAFPRDCDRDDNIPEQTVLKYPKNKVQILQVADRAAAEESYRKLHETKYDITAGDTLRLVDFYWGKDEHLLVIAYHRLVGDGSTTENLFVEAAQLYSDVALKQPTFQFADLAAQQRKDLQDGHLEEDISFWTSMHSQESTPAPLPLMQSLMHSDDTSPREQKEILGTWQQHEAIARLDPMIAFRIKDRSRKHKATPMQFYLAAYHVLLSRMTGSKNIAIGIADTNRSTMDEVSAMGFFANLLPLRFSDFTSSNTFSEHLVSTKNNIREAMKHSRVPYGVILDRLGLDLPTKTASAPLFQAVFDYKQGQAESGTIGDAVMTEVIASRERTPYDVVLEMSDDPTKDPLITVKLQGSKYSSRSARSFLDSYVSILSMFSMNPALKLA</sequence>
<dbReference type="InterPro" id="IPR016036">
    <property type="entry name" value="Malonyl_transacylase_ACP-bd"/>
</dbReference>
<dbReference type="GO" id="GO:0031177">
    <property type="term" value="F:phosphopantetheine binding"/>
    <property type="evidence" value="ECO:0007669"/>
    <property type="project" value="InterPro"/>
</dbReference>
<dbReference type="Pfam" id="PF00668">
    <property type="entry name" value="Condensation"/>
    <property type="match status" value="1"/>
</dbReference>
<dbReference type="Pfam" id="PF00698">
    <property type="entry name" value="Acyl_transf_1"/>
    <property type="match status" value="1"/>
</dbReference>
<feature type="region of interest" description="C-terminal hotdog fold" evidence="8">
    <location>
        <begin position="1101"/>
        <end position="1255"/>
    </location>
</feature>
<evidence type="ECO:0000256" key="1">
    <source>
        <dbReference type="ARBA" id="ARBA00022450"/>
    </source>
</evidence>
<name>A0A423VYM2_CYTCH</name>
<dbReference type="Gene3D" id="3.30.559.30">
    <property type="entry name" value="Nonribosomal peptide synthetase, condensation domain"/>
    <property type="match status" value="1"/>
</dbReference>
<dbReference type="SUPFAM" id="SSF52151">
    <property type="entry name" value="FabD/lysophospholipase-like"/>
    <property type="match status" value="1"/>
</dbReference>
<dbReference type="OrthoDB" id="329835at2759"/>
<dbReference type="InterPro" id="IPR016035">
    <property type="entry name" value="Acyl_Trfase/lysoPLipase"/>
</dbReference>
<feature type="compositionally biased region" description="Acidic residues" evidence="9">
    <location>
        <begin position="2539"/>
        <end position="2548"/>
    </location>
</feature>
<evidence type="ECO:0000259" key="12">
    <source>
        <dbReference type="PROSITE" id="PS52019"/>
    </source>
</evidence>
<dbReference type="SMART" id="SM00825">
    <property type="entry name" value="PKS_KS"/>
    <property type="match status" value="1"/>
</dbReference>
<dbReference type="GO" id="GO:0016491">
    <property type="term" value="F:oxidoreductase activity"/>
    <property type="evidence" value="ECO:0007669"/>
    <property type="project" value="UniProtKB-KW"/>
</dbReference>
<dbReference type="SMART" id="SM00827">
    <property type="entry name" value="PKS_AT"/>
    <property type="match status" value="1"/>
</dbReference>
<dbReference type="GO" id="GO:0008168">
    <property type="term" value="F:methyltransferase activity"/>
    <property type="evidence" value="ECO:0007669"/>
    <property type="project" value="UniProtKB-KW"/>
</dbReference>
<dbReference type="PANTHER" id="PTHR43775">
    <property type="entry name" value="FATTY ACID SYNTHASE"/>
    <property type="match status" value="1"/>
</dbReference>
<keyword evidence="2" id="KW-0597">Phosphoprotein</keyword>
<dbReference type="Pfam" id="PF14765">
    <property type="entry name" value="PS-DH"/>
    <property type="match status" value="1"/>
</dbReference>
<feature type="compositionally biased region" description="Polar residues" evidence="9">
    <location>
        <begin position="2553"/>
        <end position="2568"/>
    </location>
</feature>